<name>A0A1G2KX41_9BACT</name>
<evidence type="ECO:0000256" key="1">
    <source>
        <dbReference type="SAM" id="Phobius"/>
    </source>
</evidence>
<feature type="transmembrane region" description="Helical" evidence="1">
    <location>
        <begin position="21"/>
        <end position="46"/>
    </location>
</feature>
<keyword evidence="1" id="KW-0472">Membrane</keyword>
<proteinExistence type="predicted"/>
<organism evidence="2 3">
    <name type="scientific">Candidatus Sungbacteria bacterium RIFCSPHIGHO2_02_FULL_52_23</name>
    <dbReference type="NCBI Taxonomy" id="1802274"/>
    <lineage>
        <taxon>Bacteria</taxon>
        <taxon>Candidatus Sungiibacteriota</taxon>
    </lineage>
</organism>
<comment type="caution">
    <text evidence="2">The sequence shown here is derived from an EMBL/GenBank/DDBJ whole genome shotgun (WGS) entry which is preliminary data.</text>
</comment>
<dbReference type="Proteomes" id="UP000178510">
    <property type="component" value="Unassembled WGS sequence"/>
</dbReference>
<keyword evidence="1" id="KW-0812">Transmembrane</keyword>
<gene>
    <name evidence="2" type="ORF">A3J58_02165</name>
</gene>
<dbReference type="AlphaFoldDB" id="A0A1G2KX41"/>
<evidence type="ECO:0000313" key="2">
    <source>
        <dbReference type="EMBL" id="OHA03001.1"/>
    </source>
</evidence>
<protein>
    <submittedName>
        <fullName evidence="2">Uncharacterized protein</fullName>
    </submittedName>
</protein>
<dbReference type="EMBL" id="MHQM01000034">
    <property type="protein sequence ID" value="OHA03001.1"/>
    <property type="molecule type" value="Genomic_DNA"/>
</dbReference>
<reference evidence="2 3" key="1">
    <citation type="journal article" date="2016" name="Nat. Commun.">
        <title>Thousands of microbial genomes shed light on interconnected biogeochemical processes in an aquifer system.</title>
        <authorList>
            <person name="Anantharaman K."/>
            <person name="Brown C.T."/>
            <person name="Hug L.A."/>
            <person name="Sharon I."/>
            <person name="Castelle C.J."/>
            <person name="Probst A.J."/>
            <person name="Thomas B.C."/>
            <person name="Singh A."/>
            <person name="Wilkins M.J."/>
            <person name="Karaoz U."/>
            <person name="Brodie E.L."/>
            <person name="Williams K.H."/>
            <person name="Hubbard S.S."/>
            <person name="Banfield J.F."/>
        </authorList>
    </citation>
    <scope>NUCLEOTIDE SEQUENCE [LARGE SCALE GENOMIC DNA]</scope>
</reference>
<evidence type="ECO:0000313" key="3">
    <source>
        <dbReference type="Proteomes" id="UP000178510"/>
    </source>
</evidence>
<accession>A0A1G2KX41</accession>
<keyword evidence="1" id="KW-1133">Transmembrane helix</keyword>
<sequence length="68" mass="7504">MPNILIALSKHMDSHPKERKVTGCILIAMGVLALVTPFTPGAWLALIGLELLGVRTFAENYWGRSQKQ</sequence>